<evidence type="ECO:0000313" key="2">
    <source>
        <dbReference type="Proteomes" id="UP000033900"/>
    </source>
</evidence>
<evidence type="ECO:0000313" key="1">
    <source>
        <dbReference type="EMBL" id="KJL46298.1"/>
    </source>
</evidence>
<accession>A0A0M2HMZ7</accession>
<dbReference type="PATRIC" id="fig|273678.4.peg.2929"/>
<protein>
    <submittedName>
        <fullName evidence="1">Uncharacterized protein</fullName>
    </submittedName>
</protein>
<dbReference type="EMBL" id="JYJB01000010">
    <property type="protein sequence ID" value="KJL46298.1"/>
    <property type="molecule type" value="Genomic_DNA"/>
</dbReference>
<dbReference type="Proteomes" id="UP000033900">
    <property type="component" value="Unassembled WGS sequence"/>
</dbReference>
<sequence>MALKAHGQVGTSDAVLARRARRPTPLGKILDLDGVVVLVALTMCRVGSGTRVIGIDGIVALLPWHQFFRHHRTLFIRNRSGI</sequence>
<name>A0A0M2HMZ7_9MICO</name>
<dbReference type="AlphaFoldDB" id="A0A0M2HMZ7"/>
<dbReference type="STRING" id="273678.RS84_02929"/>
<keyword evidence="2" id="KW-1185">Reference proteome</keyword>
<gene>
    <name evidence="1" type="ORF">RS84_02929</name>
</gene>
<reference evidence="1 2" key="1">
    <citation type="submission" date="2015-02" db="EMBL/GenBank/DDBJ databases">
        <title>Draft genome sequences of ten Microbacterium spp. with emphasis on heavy metal contaminated environments.</title>
        <authorList>
            <person name="Corretto E."/>
        </authorList>
    </citation>
    <scope>NUCLEOTIDE SEQUENCE [LARGE SCALE GENOMIC DNA]</scope>
    <source>
        <strain evidence="1 2">SA35</strain>
    </source>
</reference>
<comment type="caution">
    <text evidence="1">The sequence shown here is derived from an EMBL/GenBank/DDBJ whole genome shotgun (WGS) entry which is preliminary data.</text>
</comment>
<proteinExistence type="predicted"/>
<organism evidence="1 2">
    <name type="scientific">Microbacterium hydrocarbonoxydans</name>
    <dbReference type="NCBI Taxonomy" id="273678"/>
    <lineage>
        <taxon>Bacteria</taxon>
        <taxon>Bacillati</taxon>
        <taxon>Actinomycetota</taxon>
        <taxon>Actinomycetes</taxon>
        <taxon>Micrococcales</taxon>
        <taxon>Microbacteriaceae</taxon>
        <taxon>Microbacterium</taxon>
    </lineage>
</organism>